<feature type="domain" description="Choline/carnitine acyltransferase" evidence="7">
    <location>
        <begin position="7"/>
        <end position="122"/>
    </location>
</feature>
<reference evidence="8 9" key="1">
    <citation type="submission" date="2014-03" db="EMBL/GenBank/DDBJ databases">
        <title>Draft genome of the hookworm Oesophagostomum dentatum.</title>
        <authorList>
            <person name="Mitreva M."/>
        </authorList>
    </citation>
    <scope>NUCLEOTIDE SEQUENCE [LARGE SCALE GENOMIC DNA]</scope>
    <source>
        <strain evidence="8 9">OD-Hann</strain>
    </source>
</reference>
<evidence type="ECO:0000259" key="7">
    <source>
        <dbReference type="Pfam" id="PF00755"/>
    </source>
</evidence>
<dbReference type="Gene3D" id="3.30.559.10">
    <property type="entry name" value="Chloramphenicol acetyltransferase-like domain"/>
    <property type="match status" value="1"/>
</dbReference>
<evidence type="ECO:0000256" key="3">
    <source>
        <dbReference type="ARBA" id="ARBA00022979"/>
    </source>
</evidence>
<evidence type="ECO:0000256" key="2">
    <source>
        <dbReference type="ARBA" id="ARBA00022679"/>
    </source>
</evidence>
<dbReference type="PANTHER" id="PTHR22589:SF14">
    <property type="entry name" value="CHOLINE O-ACETYLTRANSFERASE"/>
    <property type="match status" value="1"/>
</dbReference>
<dbReference type="PANTHER" id="PTHR22589">
    <property type="entry name" value="CARNITINE O-ACYLTRANSFERASE"/>
    <property type="match status" value="1"/>
</dbReference>
<organism evidence="8 9">
    <name type="scientific">Oesophagostomum dentatum</name>
    <name type="common">Nodular worm</name>
    <dbReference type="NCBI Taxonomy" id="61180"/>
    <lineage>
        <taxon>Eukaryota</taxon>
        <taxon>Metazoa</taxon>
        <taxon>Ecdysozoa</taxon>
        <taxon>Nematoda</taxon>
        <taxon>Chromadorea</taxon>
        <taxon>Rhabditida</taxon>
        <taxon>Rhabditina</taxon>
        <taxon>Rhabditomorpha</taxon>
        <taxon>Strongyloidea</taxon>
        <taxon>Strongylidae</taxon>
        <taxon>Oesophagostomum</taxon>
    </lineage>
</organism>
<keyword evidence="4" id="KW-0012">Acyltransferase</keyword>
<protein>
    <recommendedName>
        <fullName evidence="6">Choline O-acetyltransferase</fullName>
        <ecNumber evidence="5">2.3.1.6</ecNumber>
    </recommendedName>
</protein>
<proteinExistence type="inferred from homology"/>
<dbReference type="OrthoDB" id="240216at2759"/>
<evidence type="ECO:0000256" key="4">
    <source>
        <dbReference type="ARBA" id="ARBA00023315"/>
    </source>
</evidence>
<sequence length="122" mass="14494">RSLPKPPVPSLDHSLDRYVEYAEVVAEGQNRDIRNTIRAVEEFRKSGVPVQQRLEKLAENEVNWINQFWLPEMYLRIRLPLPVNSSPAYIFPQQYFRDDGEWLRYTALLIRGMVEYKNKIDT</sequence>
<dbReference type="EC" id="2.3.1.6" evidence="5"/>
<feature type="non-terminal residue" evidence="8">
    <location>
        <position position="1"/>
    </location>
</feature>
<keyword evidence="9" id="KW-1185">Reference proteome</keyword>
<dbReference type="GO" id="GO:0043005">
    <property type="term" value="C:neuron projection"/>
    <property type="evidence" value="ECO:0007669"/>
    <property type="project" value="TreeGrafter"/>
</dbReference>
<dbReference type="Pfam" id="PF00755">
    <property type="entry name" value="Carn_acyltransf"/>
    <property type="match status" value="1"/>
</dbReference>
<dbReference type="GO" id="GO:0004102">
    <property type="term" value="F:choline O-acetyltransferase activity"/>
    <property type="evidence" value="ECO:0007669"/>
    <property type="project" value="UniProtKB-EC"/>
</dbReference>
<dbReference type="AlphaFoldDB" id="A0A0B1TI24"/>
<evidence type="ECO:0000256" key="5">
    <source>
        <dbReference type="ARBA" id="ARBA00039091"/>
    </source>
</evidence>
<name>A0A0B1TI24_OESDE</name>
<evidence type="ECO:0000313" key="8">
    <source>
        <dbReference type="EMBL" id="KHJ97173.1"/>
    </source>
</evidence>
<dbReference type="InterPro" id="IPR000542">
    <property type="entry name" value="Carn_acyl_trans"/>
</dbReference>
<dbReference type="GO" id="GO:0007274">
    <property type="term" value="P:neuromuscular synaptic transmission"/>
    <property type="evidence" value="ECO:0007669"/>
    <property type="project" value="TreeGrafter"/>
</dbReference>
<dbReference type="EMBL" id="KN549500">
    <property type="protein sequence ID" value="KHJ97173.1"/>
    <property type="molecule type" value="Genomic_DNA"/>
</dbReference>
<dbReference type="InterPro" id="IPR023213">
    <property type="entry name" value="CAT-like_dom_sf"/>
</dbReference>
<dbReference type="InterPro" id="IPR039551">
    <property type="entry name" value="Cho/carn_acyl_trans"/>
</dbReference>
<dbReference type="InterPro" id="IPR042231">
    <property type="entry name" value="Cho/carn_acyl_trans_2"/>
</dbReference>
<keyword evidence="2" id="KW-0808">Transferase</keyword>
<evidence type="ECO:0000256" key="1">
    <source>
        <dbReference type="ARBA" id="ARBA00005232"/>
    </source>
</evidence>
<comment type="similarity">
    <text evidence="1">Belongs to the carnitine/choline acetyltransferase family.</text>
</comment>
<keyword evidence="3" id="KW-0530">Neurotransmitter biosynthesis</keyword>
<evidence type="ECO:0000313" key="9">
    <source>
        <dbReference type="Proteomes" id="UP000053660"/>
    </source>
</evidence>
<dbReference type="SUPFAM" id="SSF52777">
    <property type="entry name" value="CoA-dependent acyltransferases"/>
    <property type="match status" value="1"/>
</dbReference>
<dbReference type="Proteomes" id="UP000053660">
    <property type="component" value="Unassembled WGS sequence"/>
</dbReference>
<evidence type="ECO:0000256" key="6">
    <source>
        <dbReference type="ARBA" id="ARBA00040495"/>
    </source>
</evidence>
<accession>A0A0B1TI24</accession>
<dbReference type="GO" id="GO:0045202">
    <property type="term" value="C:synapse"/>
    <property type="evidence" value="ECO:0007669"/>
    <property type="project" value="GOC"/>
</dbReference>
<dbReference type="GO" id="GO:0005737">
    <property type="term" value="C:cytoplasm"/>
    <property type="evidence" value="ECO:0007669"/>
    <property type="project" value="TreeGrafter"/>
</dbReference>
<gene>
    <name evidence="8" type="ORF">OESDEN_02846</name>
</gene>
<dbReference type="GO" id="GO:0008292">
    <property type="term" value="P:acetylcholine biosynthetic process"/>
    <property type="evidence" value="ECO:0007669"/>
    <property type="project" value="TreeGrafter"/>
</dbReference>
<dbReference type="Gene3D" id="3.30.559.70">
    <property type="entry name" value="Choline/Carnitine o-acyltransferase, domain 2"/>
    <property type="match status" value="1"/>
</dbReference>